<dbReference type="RefSeq" id="WP_187536490.1">
    <property type="nucleotide sequence ID" value="NZ_JACRTL010000003.1"/>
</dbReference>
<proteinExistence type="predicted"/>
<name>A0A8J6PJT9_9FIRM</name>
<protein>
    <submittedName>
        <fullName evidence="1">Uncharacterized protein</fullName>
    </submittedName>
</protein>
<dbReference type="EMBL" id="JACRTL010000003">
    <property type="protein sequence ID" value="MBC8610955.1"/>
    <property type="molecule type" value="Genomic_DNA"/>
</dbReference>
<sequence length="48" mass="5327">MMRKTVPVLCFILLFAATLFSFSSRLSIQPETDNAVSFRVEETVCGNG</sequence>
<comment type="caution">
    <text evidence="1">The sequence shown here is derived from an EMBL/GenBank/DDBJ whole genome shotgun (WGS) entry which is preliminary data.</text>
</comment>
<keyword evidence="2" id="KW-1185">Reference proteome</keyword>
<gene>
    <name evidence="1" type="ORF">H8702_07435</name>
</gene>
<evidence type="ECO:0000313" key="2">
    <source>
        <dbReference type="Proteomes" id="UP000632659"/>
    </source>
</evidence>
<organism evidence="1 2">
    <name type="scientific">Massiliimalia timonensis</name>
    <dbReference type="NCBI Taxonomy" id="1987501"/>
    <lineage>
        <taxon>Bacteria</taxon>
        <taxon>Bacillati</taxon>
        <taxon>Bacillota</taxon>
        <taxon>Clostridia</taxon>
        <taxon>Eubacteriales</taxon>
        <taxon>Oscillospiraceae</taxon>
        <taxon>Massiliimalia</taxon>
    </lineage>
</organism>
<dbReference type="AlphaFoldDB" id="A0A8J6PJT9"/>
<evidence type="ECO:0000313" key="1">
    <source>
        <dbReference type="EMBL" id="MBC8610955.1"/>
    </source>
</evidence>
<dbReference type="Proteomes" id="UP000632659">
    <property type="component" value="Unassembled WGS sequence"/>
</dbReference>
<accession>A0A8J6PJT9</accession>
<reference evidence="1" key="1">
    <citation type="submission" date="2020-08" db="EMBL/GenBank/DDBJ databases">
        <title>Genome public.</title>
        <authorList>
            <person name="Liu C."/>
            <person name="Sun Q."/>
        </authorList>
    </citation>
    <scope>NUCLEOTIDE SEQUENCE</scope>
    <source>
        <strain evidence="1">NSJ-15</strain>
    </source>
</reference>